<proteinExistence type="predicted"/>
<evidence type="ECO:0000313" key="1">
    <source>
        <dbReference type="EMBL" id="MFB6491077.1"/>
    </source>
</evidence>
<comment type="caution">
    <text evidence="1">The sequence shown here is derived from an EMBL/GenBank/DDBJ whole genome shotgun (WGS) entry which is preliminary data.</text>
</comment>
<name>A0ACC6V2C0_9CREN</name>
<organism evidence="1 2">
    <name type="scientific">Thermoproteus sp. AZ2</name>
    <dbReference type="NCBI Taxonomy" id="1609232"/>
    <lineage>
        <taxon>Archaea</taxon>
        <taxon>Thermoproteota</taxon>
        <taxon>Thermoprotei</taxon>
        <taxon>Thermoproteales</taxon>
        <taxon>Thermoproteaceae</taxon>
        <taxon>Thermoproteus</taxon>
    </lineage>
</organism>
<protein>
    <submittedName>
        <fullName evidence="1">Uncharacterized protein</fullName>
    </submittedName>
</protein>
<gene>
    <name evidence="1" type="ORF">TU35_007555</name>
</gene>
<dbReference type="Proteomes" id="UP000033636">
    <property type="component" value="Unassembled WGS sequence"/>
</dbReference>
<dbReference type="EMBL" id="JZWT02000020">
    <property type="protein sequence ID" value="MFB6491077.1"/>
    <property type="molecule type" value="Genomic_DNA"/>
</dbReference>
<evidence type="ECO:0000313" key="2">
    <source>
        <dbReference type="Proteomes" id="UP000033636"/>
    </source>
</evidence>
<reference evidence="1" key="1">
    <citation type="submission" date="2024-07" db="EMBL/GenBank/DDBJ databases">
        <title>Metagenome and Metagenome-Assembled Genomes of Archaea from a hot spring from the geothermal field of Los Azufres, Mexico.</title>
        <authorList>
            <person name="Marin-Paredes R."/>
            <person name="Martinez-Romero E."/>
            <person name="Servin-Garciduenas L.E."/>
        </authorList>
    </citation>
    <scope>NUCLEOTIDE SEQUENCE</scope>
</reference>
<sequence length="178" mass="19440">MSILLGLTEDGKLYIRRSDLERLAERLGSTPEELAERLGAREEPAGRGSRFVLDDPLGFLLSKVLEVEARLRRLEEAGGMGGVKRAEEGAMGDARRVGPSEFEEALRWAYSQARGPTGYAPIRAIMRLVSSKLGLSEAQFAEALAAFAEANRGRVLLLQGGDEKVYIGGRAYGYIKLL</sequence>
<accession>A0ACC6V2C0</accession>